<evidence type="ECO:0000259" key="3">
    <source>
        <dbReference type="PROSITE" id="PS51272"/>
    </source>
</evidence>
<evidence type="ECO:0000256" key="2">
    <source>
        <dbReference type="SAM" id="SignalP"/>
    </source>
</evidence>
<organism evidence="5 6">
    <name type="scientific">Arthrobacter flavus</name>
    <dbReference type="NCBI Taxonomy" id="95172"/>
    <lineage>
        <taxon>Bacteria</taxon>
        <taxon>Bacillati</taxon>
        <taxon>Actinomycetota</taxon>
        <taxon>Actinomycetes</taxon>
        <taxon>Micrococcales</taxon>
        <taxon>Micrococcaceae</taxon>
        <taxon>Arthrobacter</taxon>
    </lineage>
</organism>
<feature type="signal peptide" evidence="2">
    <location>
        <begin position="1"/>
        <end position="30"/>
    </location>
</feature>
<dbReference type="Gene3D" id="2.60.40.1260">
    <property type="entry name" value="Lamin Tail domain"/>
    <property type="match status" value="1"/>
</dbReference>
<feature type="domain" description="LTD" evidence="4">
    <location>
        <begin position="22"/>
        <end position="163"/>
    </location>
</feature>
<dbReference type="InterPro" id="IPR005135">
    <property type="entry name" value="Endo/exonuclease/phosphatase"/>
</dbReference>
<sequence>MKHSSWKGGLGAALTVGLLASPVAALPAYAAPNGVIINEAYVNGGSTNAPYLNKFVELHNTTDQPVDISGWSLQYRSASGSAAPTGVAPLSGTIPANGYYLVGGSSNADNGVALPEADATIGASFAGGGGTLILSNDSAAVDQLATGSVTSNPSIEDLLGYGSSNTFETAAAPQPDNNSDPRSLNRTGFVDTDDNSADFTLSDAVTPTNADGETGSFEPEPEPEPPAAGDVVPINEIQGTGTATPLEGETVTTRGVVTAAYPTGGIDGYVIQTEGTGAEAGAASDGIFIYSPGTVADVAIGDHVEVTGEAGENFGVTQIEVVAGAATVLTEPAEEVKSLMTPWPATDAEREVLESMLVRPTGDFTVSDNYDLNRFGEIDLALGPDALVQPTEIAPPGTPENEAVQADNSARGVTLDDGATIDFVQNNSQELPYLTLENPVRVNGSATFVSDVIVDFDFGVWRFQPVTHLTPGNADEVQPVTFAGERPATPVEVGGDIKIASFNVLNYFSTTGDQLAGCTYFNDRAGNPITVRGGCDARGAANTESLERQEAKIVDALTNLDADMVSLEEIENSAAFGKDRDEALASLTTALNEVEPGVWDFVPSPAEVPANEDVIRNAFIYKPAAVETVGDSVILDDDVAFSNARKPLAQAFQAAGGDESTKFLTIVNHFKSKGSGSGENADQGDGQGASNADRVEQATALVAFADTMQTEAGTDKVFLTGDFNSYTAEDPMQVFYEAGYINQGADTGKYSYVFGGQSGSLDHILASPEAHATVTGVDIWNINAVESLALEYSRFNYTPVNYYTADQYRASDHDPVIVGLELDEVIEFTDVEGNEHQDHIEWMAANGLSTGWLEADGTRTYRPLANINRDAMAAFLYRLAGEPDVEIPEESPFSDVPVPADEADRVEHFEAIMWMHESGLSTGWPGADDTRTFRPVTPINRDAMAAFLKRFAGQVCLNEEAIEYADPSGAPFRDVPEGTMFEEEISWLKDAGITEGWGDGTYRPVTPVARDAMAAFVNRFDDTFGSCGRYAAGI</sequence>
<dbReference type="Pfam" id="PF00932">
    <property type="entry name" value="LTD"/>
    <property type="match status" value="1"/>
</dbReference>
<feature type="chain" id="PRO_5045733179" evidence="2">
    <location>
        <begin position="31"/>
        <end position="1034"/>
    </location>
</feature>
<proteinExistence type="predicted"/>
<dbReference type="CDD" id="cd10283">
    <property type="entry name" value="MnuA_DNase1-like"/>
    <property type="match status" value="1"/>
</dbReference>
<dbReference type="InterPro" id="IPR001119">
    <property type="entry name" value="SLH_dom"/>
</dbReference>
<dbReference type="NCBIfam" id="NF033681">
    <property type="entry name" value="ExeM_NucH_DNase"/>
    <property type="match status" value="1"/>
</dbReference>
<keyword evidence="5" id="KW-0255">Endonuclease</keyword>
<dbReference type="InterPro" id="IPR036415">
    <property type="entry name" value="Lamin_tail_dom_sf"/>
</dbReference>
<keyword evidence="6" id="KW-1185">Reference proteome</keyword>
<dbReference type="Proteomes" id="UP001597307">
    <property type="component" value="Unassembled WGS sequence"/>
</dbReference>
<dbReference type="CDD" id="cd04486">
    <property type="entry name" value="YhcR_OBF_like"/>
    <property type="match status" value="1"/>
</dbReference>
<dbReference type="PROSITE" id="PS51272">
    <property type="entry name" value="SLH"/>
    <property type="match status" value="3"/>
</dbReference>
<dbReference type="GO" id="GO:0004519">
    <property type="term" value="F:endonuclease activity"/>
    <property type="evidence" value="ECO:0007669"/>
    <property type="project" value="UniProtKB-KW"/>
</dbReference>
<dbReference type="SUPFAM" id="SSF56219">
    <property type="entry name" value="DNase I-like"/>
    <property type="match status" value="1"/>
</dbReference>
<dbReference type="EMBL" id="JBHUGA010000008">
    <property type="protein sequence ID" value="MFD1845720.1"/>
    <property type="molecule type" value="Genomic_DNA"/>
</dbReference>
<evidence type="ECO:0000313" key="6">
    <source>
        <dbReference type="Proteomes" id="UP001597307"/>
    </source>
</evidence>
<evidence type="ECO:0000313" key="5">
    <source>
        <dbReference type="EMBL" id="MFD1845720.1"/>
    </source>
</evidence>
<dbReference type="InterPro" id="IPR047971">
    <property type="entry name" value="ExeM-like"/>
</dbReference>
<dbReference type="PANTHER" id="PTHR42834">
    <property type="entry name" value="ENDONUCLEASE/EXONUCLEASE/PHOSPHATASE FAMILY PROTEIN (AFU_ORTHOLOGUE AFUA_3G09210)"/>
    <property type="match status" value="1"/>
</dbReference>
<reference evidence="6" key="1">
    <citation type="journal article" date="2019" name="Int. J. Syst. Evol. Microbiol.">
        <title>The Global Catalogue of Microorganisms (GCM) 10K type strain sequencing project: providing services to taxonomists for standard genome sequencing and annotation.</title>
        <authorList>
            <consortium name="The Broad Institute Genomics Platform"/>
            <consortium name="The Broad Institute Genome Sequencing Center for Infectious Disease"/>
            <person name="Wu L."/>
            <person name="Ma J."/>
        </authorList>
    </citation>
    <scope>NUCLEOTIDE SEQUENCE [LARGE SCALE GENOMIC DNA]</scope>
    <source>
        <strain evidence="6">JCM 11496</strain>
    </source>
</reference>
<dbReference type="RefSeq" id="WP_343877424.1">
    <property type="nucleotide sequence ID" value="NZ_BAAAIJ010000005.1"/>
</dbReference>
<dbReference type="InterPro" id="IPR001322">
    <property type="entry name" value="Lamin_tail_dom"/>
</dbReference>
<evidence type="ECO:0000256" key="1">
    <source>
        <dbReference type="SAM" id="MobiDB-lite"/>
    </source>
</evidence>
<protein>
    <submittedName>
        <fullName evidence="5">ExeM/NucH family extracellular endonuclease</fullName>
    </submittedName>
</protein>
<feature type="compositionally biased region" description="Polar residues" evidence="1">
    <location>
        <begin position="197"/>
        <end position="211"/>
    </location>
</feature>
<name>A0ABW4Q304_9MICC</name>
<dbReference type="PROSITE" id="PS51841">
    <property type="entry name" value="LTD"/>
    <property type="match status" value="1"/>
</dbReference>
<keyword evidence="5" id="KW-0378">Hydrolase</keyword>
<feature type="domain" description="SLH" evidence="3">
    <location>
        <begin position="823"/>
        <end position="890"/>
    </location>
</feature>
<feature type="region of interest" description="Disordered" evidence="1">
    <location>
        <begin position="165"/>
        <end position="233"/>
    </location>
</feature>
<evidence type="ECO:0000259" key="4">
    <source>
        <dbReference type="PROSITE" id="PS51841"/>
    </source>
</evidence>
<gene>
    <name evidence="5" type="ORF">ACFSFX_03810</name>
</gene>
<dbReference type="Pfam" id="PF03372">
    <property type="entry name" value="Exo_endo_phos"/>
    <property type="match status" value="1"/>
</dbReference>
<comment type="caution">
    <text evidence="5">The sequence shown here is derived from an EMBL/GenBank/DDBJ whole genome shotgun (WGS) entry which is preliminary data.</text>
</comment>
<dbReference type="Pfam" id="PF00395">
    <property type="entry name" value="SLH"/>
    <property type="match status" value="1"/>
</dbReference>
<dbReference type="InterPro" id="IPR036691">
    <property type="entry name" value="Endo/exonu/phosph_ase_sf"/>
</dbReference>
<accession>A0ABW4Q304</accession>
<keyword evidence="2" id="KW-0732">Signal</keyword>
<feature type="domain" description="SLH" evidence="3">
    <location>
        <begin position="968"/>
        <end position="1031"/>
    </location>
</feature>
<feature type="domain" description="SLH" evidence="3">
    <location>
        <begin position="895"/>
        <end position="962"/>
    </location>
</feature>
<keyword evidence="5" id="KW-0540">Nuclease</keyword>
<dbReference type="PANTHER" id="PTHR42834:SF1">
    <property type="entry name" value="ENDONUCLEASE_EXONUCLEASE_PHOSPHATASE FAMILY PROTEIN (AFU_ORTHOLOGUE AFUA_3G09210)"/>
    <property type="match status" value="1"/>
</dbReference>
<dbReference type="Gene3D" id="3.60.10.10">
    <property type="entry name" value="Endonuclease/exonuclease/phosphatase"/>
    <property type="match status" value="1"/>
</dbReference>
<feature type="compositionally biased region" description="Polar residues" evidence="1">
    <location>
        <begin position="175"/>
        <end position="186"/>
    </location>
</feature>
<dbReference type="SUPFAM" id="SSF74853">
    <property type="entry name" value="Lamin A/C globular tail domain"/>
    <property type="match status" value="1"/>
</dbReference>